<evidence type="ECO:0000313" key="1">
    <source>
        <dbReference type="EMBL" id="RHZ88090.1"/>
    </source>
</evidence>
<dbReference type="Proteomes" id="UP000266861">
    <property type="component" value="Unassembled WGS sequence"/>
</dbReference>
<accession>A0A397JUJ7</accession>
<dbReference type="AlphaFoldDB" id="A0A397JUJ7"/>
<dbReference type="OrthoDB" id="2437824at2759"/>
<keyword evidence="2" id="KW-1185">Reference proteome</keyword>
<name>A0A397JUJ7_9GLOM</name>
<reference evidence="1 2" key="1">
    <citation type="submission" date="2018-08" db="EMBL/GenBank/DDBJ databases">
        <title>Genome and evolution of the arbuscular mycorrhizal fungus Diversispora epigaea (formerly Glomus versiforme) and its bacterial endosymbionts.</title>
        <authorList>
            <person name="Sun X."/>
            <person name="Fei Z."/>
            <person name="Harrison M."/>
        </authorList>
    </citation>
    <scope>NUCLEOTIDE SEQUENCE [LARGE SCALE GENOMIC DNA]</scope>
    <source>
        <strain evidence="1 2">IT104</strain>
    </source>
</reference>
<protein>
    <submittedName>
        <fullName evidence="1">Uncharacterized protein</fullName>
    </submittedName>
</protein>
<sequence>MLFLWRKKETPFDSSKLEGWYAINIWGRLIDPAFENLDINLVRGEGMSLTSSDRKNLERTINERKKIGRKGDGVFRLSKDRLEFGAIEAKRKWEGEYCMPPTISISKTIVTPRSSELENRLYVSSAECTN</sequence>
<evidence type="ECO:0000313" key="2">
    <source>
        <dbReference type="Proteomes" id="UP000266861"/>
    </source>
</evidence>
<organism evidence="1 2">
    <name type="scientific">Diversispora epigaea</name>
    <dbReference type="NCBI Taxonomy" id="1348612"/>
    <lineage>
        <taxon>Eukaryota</taxon>
        <taxon>Fungi</taxon>
        <taxon>Fungi incertae sedis</taxon>
        <taxon>Mucoromycota</taxon>
        <taxon>Glomeromycotina</taxon>
        <taxon>Glomeromycetes</taxon>
        <taxon>Diversisporales</taxon>
        <taxon>Diversisporaceae</taxon>
        <taxon>Diversispora</taxon>
    </lineage>
</organism>
<comment type="caution">
    <text evidence="1">The sequence shown here is derived from an EMBL/GenBank/DDBJ whole genome shotgun (WGS) entry which is preliminary data.</text>
</comment>
<proteinExistence type="predicted"/>
<gene>
    <name evidence="1" type="ORF">Glove_26g247</name>
</gene>
<dbReference type="EMBL" id="PQFF01000024">
    <property type="protein sequence ID" value="RHZ88090.1"/>
    <property type="molecule type" value="Genomic_DNA"/>
</dbReference>